<feature type="region of interest" description="Disordered" evidence="1">
    <location>
        <begin position="42"/>
        <end position="97"/>
    </location>
</feature>
<keyword evidence="3" id="KW-1185">Reference proteome</keyword>
<name>A0AAV7WV60_PLEWA</name>
<feature type="compositionally biased region" description="Basic and acidic residues" evidence="1">
    <location>
        <begin position="76"/>
        <end position="85"/>
    </location>
</feature>
<sequence length="116" mass="12003">MAGPGGPGLALLQPHNCFFMPLEQLSLNLVFVSVEPLPVQSLQQSDGPIRPAAPMGPAETPTQSPASVSSVAPGRHYNENKESAWEVRQGGGHRDSADCCAAEGTAVAAVVRVKSA</sequence>
<evidence type="ECO:0000313" key="2">
    <source>
        <dbReference type="EMBL" id="KAJ1217835.1"/>
    </source>
</evidence>
<comment type="caution">
    <text evidence="2">The sequence shown here is derived from an EMBL/GenBank/DDBJ whole genome shotgun (WGS) entry which is preliminary data.</text>
</comment>
<evidence type="ECO:0000313" key="3">
    <source>
        <dbReference type="Proteomes" id="UP001066276"/>
    </source>
</evidence>
<gene>
    <name evidence="2" type="ORF">NDU88_005422</name>
</gene>
<dbReference type="AlphaFoldDB" id="A0AAV7WV60"/>
<accession>A0AAV7WV60</accession>
<feature type="compositionally biased region" description="Polar residues" evidence="1">
    <location>
        <begin position="60"/>
        <end position="70"/>
    </location>
</feature>
<dbReference type="Proteomes" id="UP001066276">
    <property type="component" value="Chromosome 1_1"/>
</dbReference>
<protein>
    <submittedName>
        <fullName evidence="2">Uncharacterized protein</fullName>
    </submittedName>
</protein>
<reference evidence="2" key="1">
    <citation type="journal article" date="2022" name="bioRxiv">
        <title>Sequencing and chromosome-scale assembly of the giantPleurodeles waltlgenome.</title>
        <authorList>
            <person name="Brown T."/>
            <person name="Elewa A."/>
            <person name="Iarovenko S."/>
            <person name="Subramanian E."/>
            <person name="Araus A.J."/>
            <person name="Petzold A."/>
            <person name="Susuki M."/>
            <person name="Suzuki K.-i.T."/>
            <person name="Hayashi T."/>
            <person name="Toyoda A."/>
            <person name="Oliveira C."/>
            <person name="Osipova E."/>
            <person name="Leigh N.D."/>
            <person name="Simon A."/>
            <person name="Yun M.H."/>
        </authorList>
    </citation>
    <scope>NUCLEOTIDE SEQUENCE</scope>
    <source>
        <strain evidence="2">20211129_DDA</strain>
        <tissue evidence="2">Liver</tissue>
    </source>
</reference>
<proteinExistence type="predicted"/>
<organism evidence="2 3">
    <name type="scientific">Pleurodeles waltl</name>
    <name type="common">Iberian ribbed newt</name>
    <dbReference type="NCBI Taxonomy" id="8319"/>
    <lineage>
        <taxon>Eukaryota</taxon>
        <taxon>Metazoa</taxon>
        <taxon>Chordata</taxon>
        <taxon>Craniata</taxon>
        <taxon>Vertebrata</taxon>
        <taxon>Euteleostomi</taxon>
        <taxon>Amphibia</taxon>
        <taxon>Batrachia</taxon>
        <taxon>Caudata</taxon>
        <taxon>Salamandroidea</taxon>
        <taxon>Salamandridae</taxon>
        <taxon>Pleurodelinae</taxon>
        <taxon>Pleurodeles</taxon>
    </lineage>
</organism>
<evidence type="ECO:0000256" key="1">
    <source>
        <dbReference type="SAM" id="MobiDB-lite"/>
    </source>
</evidence>
<dbReference type="EMBL" id="JANPWB010000001">
    <property type="protein sequence ID" value="KAJ1217835.1"/>
    <property type="molecule type" value="Genomic_DNA"/>
</dbReference>